<proteinExistence type="predicted"/>
<evidence type="ECO:0000313" key="3">
    <source>
        <dbReference type="Proteomes" id="UP000186922"/>
    </source>
</evidence>
<accession>A0A1D1V0B7</accession>
<evidence type="ECO:0000256" key="1">
    <source>
        <dbReference type="SAM" id="Phobius"/>
    </source>
</evidence>
<name>A0A1D1V0B7_RAMVA</name>
<keyword evidence="1" id="KW-0812">Transmembrane</keyword>
<feature type="transmembrane region" description="Helical" evidence="1">
    <location>
        <begin position="40"/>
        <end position="59"/>
    </location>
</feature>
<protein>
    <submittedName>
        <fullName evidence="2">Uncharacterized protein</fullName>
    </submittedName>
</protein>
<keyword evidence="3" id="KW-1185">Reference proteome</keyword>
<sequence length="103" mass="11787">MKFGDWDWQGSKDTARSRWTPVEASFYPADIVFEFKNGCIVQTISIFLAIGSDVFYAIFHRRPMADPALTKVAILNYFTAVFKRSSTSFTRMNCPMALSTQRN</sequence>
<reference evidence="2 3" key="1">
    <citation type="journal article" date="2016" name="Nat. Commun.">
        <title>Extremotolerant tardigrade genome and improved radiotolerance of human cultured cells by tardigrade-unique protein.</title>
        <authorList>
            <person name="Hashimoto T."/>
            <person name="Horikawa D.D."/>
            <person name="Saito Y."/>
            <person name="Kuwahara H."/>
            <person name="Kozuka-Hata H."/>
            <person name="Shin-I T."/>
            <person name="Minakuchi Y."/>
            <person name="Ohishi K."/>
            <person name="Motoyama A."/>
            <person name="Aizu T."/>
            <person name="Enomoto A."/>
            <person name="Kondo K."/>
            <person name="Tanaka S."/>
            <person name="Hara Y."/>
            <person name="Koshikawa S."/>
            <person name="Sagara H."/>
            <person name="Miura T."/>
            <person name="Yokobori S."/>
            <person name="Miyagawa K."/>
            <person name="Suzuki Y."/>
            <person name="Kubo T."/>
            <person name="Oyama M."/>
            <person name="Kohara Y."/>
            <person name="Fujiyama A."/>
            <person name="Arakawa K."/>
            <person name="Katayama T."/>
            <person name="Toyoda A."/>
            <person name="Kunieda T."/>
        </authorList>
    </citation>
    <scope>NUCLEOTIDE SEQUENCE [LARGE SCALE GENOMIC DNA]</scope>
    <source>
        <strain evidence="2 3">YOKOZUNA-1</strain>
    </source>
</reference>
<dbReference type="Proteomes" id="UP000186922">
    <property type="component" value="Unassembled WGS sequence"/>
</dbReference>
<gene>
    <name evidence="2" type="primary">RvY_05927-1</name>
    <name evidence="2" type="synonym">RvY_05927.1</name>
    <name evidence="2" type="ORF">RvY_05927</name>
</gene>
<evidence type="ECO:0000313" key="2">
    <source>
        <dbReference type="EMBL" id="GAU94095.1"/>
    </source>
</evidence>
<comment type="caution">
    <text evidence="2">The sequence shown here is derived from an EMBL/GenBank/DDBJ whole genome shotgun (WGS) entry which is preliminary data.</text>
</comment>
<keyword evidence="1" id="KW-0472">Membrane</keyword>
<organism evidence="2 3">
    <name type="scientific">Ramazzottius varieornatus</name>
    <name type="common">Water bear</name>
    <name type="synonym">Tardigrade</name>
    <dbReference type="NCBI Taxonomy" id="947166"/>
    <lineage>
        <taxon>Eukaryota</taxon>
        <taxon>Metazoa</taxon>
        <taxon>Ecdysozoa</taxon>
        <taxon>Tardigrada</taxon>
        <taxon>Eutardigrada</taxon>
        <taxon>Parachela</taxon>
        <taxon>Hypsibioidea</taxon>
        <taxon>Ramazzottiidae</taxon>
        <taxon>Ramazzottius</taxon>
    </lineage>
</organism>
<dbReference type="EMBL" id="BDGG01000002">
    <property type="protein sequence ID" value="GAU94095.1"/>
    <property type="molecule type" value="Genomic_DNA"/>
</dbReference>
<dbReference type="AlphaFoldDB" id="A0A1D1V0B7"/>
<keyword evidence="1" id="KW-1133">Transmembrane helix</keyword>